<name>A0A9P3UQ01_LYOSH</name>
<proteinExistence type="predicted"/>
<gene>
    <name evidence="1" type="ORF">LshimejAT787_0903980</name>
</gene>
<evidence type="ECO:0000313" key="2">
    <source>
        <dbReference type="Proteomes" id="UP001063166"/>
    </source>
</evidence>
<evidence type="ECO:0000313" key="1">
    <source>
        <dbReference type="EMBL" id="GLB41183.1"/>
    </source>
</evidence>
<keyword evidence="2" id="KW-1185">Reference proteome</keyword>
<dbReference type="EMBL" id="BRPK01000009">
    <property type="protein sequence ID" value="GLB41183.1"/>
    <property type="molecule type" value="Genomic_DNA"/>
</dbReference>
<dbReference type="AlphaFoldDB" id="A0A9P3UQ01"/>
<protein>
    <submittedName>
        <fullName evidence="1">Uncharacterized protein</fullName>
    </submittedName>
</protein>
<comment type="caution">
    <text evidence="1">The sequence shown here is derived from an EMBL/GenBank/DDBJ whole genome shotgun (WGS) entry which is preliminary data.</text>
</comment>
<organism evidence="1 2">
    <name type="scientific">Lyophyllum shimeji</name>
    <name type="common">Hon-shimeji</name>
    <name type="synonym">Tricholoma shimeji</name>
    <dbReference type="NCBI Taxonomy" id="47721"/>
    <lineage>
        <taxon>Eukaryota</taxon>
        <taxon>Fungi</taxon>
        <taxon>Dikarya</taxon>
        <taxon>Basidiomycota</taxon>
        <taxon>Agaricomycotina</taxon>
        <taxon>Agaricomycetes</taxon>
        <taxon>Agaricomycetidae</taxon>
        <taxon>Agaricales</taxon>
        <taxon>Tricholomatineae</taxon>
        <taxon>Lyophyllaceae</taxon>
        <taxon>Lyophyllum</taxon>
    </lineage>
</organism>
<dbReference type="Proteomes" id="UP001063166">
    <property type="component" value="Unassembled WGS sequence"/>
</dbReference>
<accession>A0A9P3UQ01</accession>
<reference evidence="1" key="1">
    <citation type="submission" date="2022-07" db="EMBL/GenBank/DDBJ databases">
        <title>The genome of Lyophyllum shimeji provides insight into the initial evolution of ectomycorrhizal fungal genome.</title>
        <authorList>
            <person name="Kobayashi Y."/>
            <person name="Shibata T."/>
            <person name="Hirakawa H."/>
            <person name="Shigenobu S."/>
            <person name="Nishiyama T."/>
            <person name="Yamada A."/>
            <person name="Hasebe M."/>
            <person name="Kawaguchi M."/>
        </authorList>
    </citation>
    <scope>NUCLEOTIDE SEQUENCE</scope>
    <source>
        <strain evidence="1">AT787</strain>
    </source>
</reference>
<sequence>MYIYRKSMNRSCMGLRLWAENAPSFAVGMNAPNLTSNSVRQLADELGHHDAAERVARMAFSSADACDDITRDGSLMIAVSANRAAHWGNINDGSSISKEGGTRLASSKHPLLVVKSEVTTTVQFWESVGYQSRGSEEVNHNTTQDRRMAPAAEYLVQVCPLLVIEIRDKAGREGKTFDAVHLEYALEDAGHPGAALYSVPHVEYPEFEKRCDVEYPLEVPNTTVIGDPGFEAAKACKRKATGCSSGIVKGFHEHCALGDLNYGQFFQISLERWTLVLHDRDWKRRCRIVQFIIRKLEHAVQLQACQLRKGSQVFERHDDVPQTKTLELRGAHHLPERGYEGFPERRPSHGSRRASTITVHFKTSNVPQHAENGDDTRSFLRVHDLKR</sequence>